<organism evidence="1 2">
    <name type="scientific">Catharanthus roseus</name>
    <name type="common">Madagascar periwinkle</name>
    <name type="synonym">Vinca rosea</name>
    <dbReference type="NCBI Taxonomy" id="4058"/>
    <lineage>
        <taxon>Eukaryota</taxon>
        <taxon>Viridiplantae</taxon>
        <taxon>Streptophyta</taxon>
        <taxon>Embryophyta</taxon>
        <taxon>Tracheophyta</taxon>
        <taxon>Spermatophyta</taxon>
        <taxon>Magnoliopsida</taxon>
        <taxon>eudicotyledons</taxon>
        <taxon>Gunneridae</taxon>
        <taxon>Pentapetalae</taxon>
        <taxon>asterids</taxon>
        <taxon>lamiids</taxon>
        <taxon>Gentianales</taxon>
        <taxon>Apocynaceae</taxon>
        <taxon>Rauvolfioideae</taxon>
        <taxon>Vinceae</taxon>
        <taxon>Catharanthinae</taxon>
        <taxon>Catharanthus</taxon>
    </lineage>
</organism>
<dbReference type="EMBL" id="CM044704">
    <property type="protein sequence ID" value="KAI5669857.1"/>
    <property type="molecule type" value="Genomic_DNA"/>
</dbReference>
<protein>
    <submittedName>
        <fullName evidence="1">Uncharacterized protein</fullName>
    </submittedName>
</protein>
<comment type="caution">
    <text evidence="1">The sequence shown here is derived from an EMBL/GenBank/DDBJ whole genome shotgun (WGS) entry which is preliminary data.</text>
</comment>
<evidence type="ECO:0000313" key="1">
    <source>
        <dbReference type="EMBL" id="KAI5669857.1"/>
    </source>
</evidence>
<evidence type="ECO:0000313" key="2">
    <source>
        <dbReference type="Proteomes" id="UP001060085"/>
    </source>
</evidence>
<proteinExistence type="predicted"/>
<reference evidence="2" key="1">
    <citation type="journal article" date="2023" name="Nat. Plants">
        <title>Single-cell RNA sequencing provides a high-resolution roadmap for understanding the multicellular compartmentation of specialized metabolism.</title>
        <authorList>
            <person name="Sun S."/>
            <person name="Shen X."/>
            <person name="Li Y."/>
            <person name="Li Y."/>
            <person name="Wang S."/>
            <person name="Li R."/>
            <person name="Zhang H."/>
            <person name="Shen G."/>
            <person name="Guo B."/>
            <person name="Wei J."/>
            <person name="Xu J."/>
            <person name="St-Pierre B."/>
            <person name="Chen S."/>
            <person name="Sun C."/>
        </authorList>
    </citation>
    <scope>NUCLEOTIDE SEQUENCE [LARGE SCALE GENOMIC DNA]</scope>
</reference>
<gene>
    <name evidence="1" type="ORF">M9H77_19710</name>
</gene>
<accession>A0ACC0BB36</accession>
<name>A0ACC0BB36_CATRO</name>
<dbReference type="Proteomes" id="UP001060085">
    <property type="component" value="Linkage Group LG04"/>
</dbReference>
<sequence>MERLKKLEKVQKIMELMQSHGIIEPSNQNPQSYLFLANFTLFLIQPSDELNIHAKCLLISDHVTKMSASFLEEALESVSEEGNQNMRNDIPPDDMGDLDPSPNAFEETALVGLDAMLRANSTLEDFFRSYLMFHEMDVRDPQSIFRYLPILSFTESYIYQLDSLNEKLLQLPAYGLPVWDTQSVRMSKAGQTWEAKSLTMLNKDPCRPLVLLLEQHGLLTERIIDELKSGVEYWALERKLCSSLSKDEITIGDVMRAVHLKSFDYRVLNLLLYELREEKVNELHMEFLSVSEFLVEVADDLFDYEDDVLENNFNILRMFVKIYGASVAPHKLAKCIAEAEEKYDTLLKSLDFQLSMNYQRRCEEATKEGGKKSGPSLGTWNIPAIIEDEDAYRREVSGRS</sequence>
<keyword evidence="2" id="KW-1185">Reference proteome</keyword>